<name>A0ABU9YL40_9PROT</name>
<dbReference type="InterPro" id="IPR020449">
    <property type="entry name" value="Tscrpt_reg_AraC-type_HTH"/>
</dbReference>
<dbReference type="Proteomes" id="UP001413721">
    <property type="component" value="Unassembled WGS sequence"/>
</dbReference>
<keyword evidence="6" id="KW-1185">Reference proteome</keyword>
<accession>A0ABU9YL40</accession>
<gene>
    <name evidence="5" type="ORF">WG926_14520</name>
</gene>
<dbReference type="InterPro" id="IPR050204">
    <property type="entry name" value="AraC_XylS_family_regulators"/>
</dbReference>
<dbReference type="PROSITE" id="PS01124">
    <property type="entry name" value="HTH_ARAC_FAMILY_2"/>
    <property type="match status" value="1"/>
</dbReference>
<dbReference type="InterPro" id="IPR035418">
    <property type="entry name" value="AraC-bd_2"/>
</dbReference>
<keyword evidence="1" id="KW-0805">Transcription regulation</keyword>
<proteinExistence type="predicted"/>
<dbReference type="Pfam" id="PF14525">
    <property type="entry name" value="AraC_binding_2"/>
    <property type="match status" value="1"/>
</dbReference>
<sequence length="389" mass="42077">MTMPPNHQPPIATTVTVQRFGPVAPDMPADADVSDAPDISDAPDAVDATDAFDGWRSALTGVFDVSLEPRAAQDFRARIIAHDFGQAVMVDSRAGAQRFRRDGRTIARGGLDHVMIQLYRQGGFSGEAEGRAMTVTPACVNLFDMSRTMQSDAGAFDALTLIVPRMLLMPLLDRPEDLHGLVLGADSAAGRILAGHMESLWAEAARSGQPPGAALIQGTAGLIAGCVRDRIAAAPLPDSEAGAIIRHGLRAGVVSAIHRHIDANLASPELSPQQLMRQFHLSRPTLYRLFEASGGVMNEIRNRRLRRCFADIIDPAHQHRRLADIAYAWGFNDEAGFSRAFRRAFGLSPRDARRAASDGLPAIGDDASEIGPGPRDRALDRWIRHLRAL</sequence>
<dbReference type="InterPro" id="IPR009057">
    <property type="entry name" value="Homeodomain-like_sf"/>
</dbReference>
<evidence type="ECO:0000259" key="4">
    <source>
        <dbReference type="PROSITE" id="PS01124"/>
    </source>
</evidence>
<evidence type="ECO:0000313" key="5">
    <source>
        <dbReference type="EMBL" id="MEN2989527.1"/>
    </source>
</evidence>
<evidence type="ECO:0000256" key="3">
    <source>
        <dbReference type="ARBA" id="ARBA00023163"/>
    </source>
</evidence>
<organism evidence="5 6">
    <name type="scientific">Tistrella arctica</name>
    <dbReference type="NCBI Taxonomy" id="3133430"/>
    <lineage>
        <taxon>Bacteria</taxon>
        <taxon>Pseudomonadati</taxon>
        <taxon>Pseudomonadota</taxon>
        <taxon>Alphaproteobacteria</taxon>
        <taxon>Geminicoccales</taxon>
        <taxon>Geminicoccaceae</taxon>
        <taxon>Tistrella</taxon>
    </lineage>
</organism>
<dbReference type="Gene3D" id="1.10.10.60">
    <property type="entry name" value="Homeodomain-like"/>
    <property type="match status" value="1"/>
</dbReference>
<evidence type="ECO:0000256" key="1">
    <source>
        <dbReference type="ARBA" id="ARBA00023015"/>
    </source>
</evidence>
<feature type="domain" description="HTH araC/xylS-type" evidence="4">
    <location>
        <begin position="255"/>
        <end position="355"/>
    </location>
</feature>
<comment type="caution">
    <text evidence="5">The sequence shown here is derived from an EMBL/GenBank/DDBJ whole genome shotgun (WGS) entry which is preliminary data.</text>
</comment>
<dbReference type="InterPro" id="IPR018060">
    <property type="entry name" value="HTH_AraC"/>
</dbReference>
<dbReference type="RefSeq" id="WP_345937615.1">
    <property type="nucleotide sequence ID" value="NZ_JBBKTW010000005.1"/>
</dbReference>
<keyword evidence="2" id="KW-0238">DNA-binding</keyword>
<reference evidence="5 6" key="1">
    <citation type="submission" date="2024-03" db="EMBL/GenBank/DDBJ databases">
        <title>High-quality draft genome sequencing of Tistrella sp. BH-R2-4.</title>
        <authorList>
            <person name="Dong C."/>
        </authorList>
    </citation>
    <scope>NUCLEOTIDE SEQUENCE [LARGE SCALE GENOMIC DNA]</scope>
    <source>
        <strain evidence="5 6">BH-R2-4</strain>
    </source>
</reference>
<evidence type="ECO:0000256" key="2">
    <source>
        <dbReference type="ARBA" id="ARBA00023125"/>
    </source>
</evidence>
<protein>
    <submittedName>
        <fullName evidence="5">Helix-turn-helix domain-containing protein</fullName>
    </submittedName>
</protein>
<keyword evidence="3" id="KW-0804">Transcription</keyword>
<dbReference type="PANTHER" id="PTHR46796">
    <property type="entry name" value="HTH-TYPE TRANSCRIPTIONAL ACTIVATOR RHAS-RELATED"/>
    <property type="match status" value="1"/>
</dbReference>
<dbReference type="Pfam" id="PF12833">
    <property type="entry name" value="HTH_18"/>
    <property type="match status" value="1"/>
</dbReference>
<dbReference type="SUPFAM" id="SSF46689">
    <property type="entry name" value="Homeodomain-like"/>
    <property type="match status" value="1"/>
</dbReference>
<dbReference type="SMART" id="SM00342">
    <property type="entry name" value="HTH_ARAC"/>
    <property type="match status" value="1"/>
</dbReference>
<dbReference type="PRINTS" id="PR00032">
    <property type="entry name" value="HTHARAC"/>
</dbReference>
<evidence type="ECO:0000313" key="6">
    <source>
        <dbReference type="Proteomes" id="UP001413721"/>
    </source>
</evidence>
<dbReference type="EMBL" id="JBBKTW010000005">
    <property type="protein sequence ID" value="MEN2989527.1"/>
    <property type="molecule type" value="Genomic_DNA"/>
</dbReference>
<dbReference type="PANTHER" id="PTHR46796:SF6">
    <property type="entry name" value="ARAC SUBFAMILY"/>
    <property type="match status" value="1"/>
</dbReference>